<dbReference type="OrthoDB" id="5729110at2"/>
<accession>V4R8B1</accession>
<protein>
    <submittedName>
        <fullName evidence="5">Iron-regulated protein A</fullName>
    </submittedName>
</protein>
<keyword evidence="6" id="KW-1185">Reference proteome</keyword>
<dbReference type="RefSeq" id="WP_023434233.1">
    <property type="nucleotide sequence ID" value="NZ_AWXZ01000044.1"/>
</dbReference>
<sequence length="359" mass="37756">MRFALAALAMAVMAASPAHAQPGGEALQGFADRALAGYVRPAAADFEAATASLSADVATLCETPGEASLQTAQASFRKVAEAWAGLSFLALDPLRQDDRQARVFFWPDPRGVTLRQVQGVLAEEDPAATLPAELRQKSVAVQGLGALEFLMFGSGSETLAELPMSFRCRYAQAMGENVHQVAQELQVAFAEDGAFASEFSAPGADNPLYRGPSEPVRDLIGSAATGLELAAERIVRPAMGESVETARPKTAPFWRSGTTLGYVGHMVGGTGALLQAGGIEAILPKDLSWLERSIGFEIANARAVAGRIAEPIEEAVVDTDGRRDLTALFYSLDNARSLVSEQLMSAAGLKAGFNALDGD</sequence>
<dbReference type="InterPro" id="IPR038352">
    <property type="entry name" value="Imelysin_sf"/>
</dbReference>
<dbReference type="Gene3D" id="1.20.1420.20">
    <property type="entry name" value="M75 peptidase, HXXE motif"/>
    <property type="match status" value="1"/>
</dbReference>
<dbReference type="STRING" id="631454.N177_4131"/>
<evidence type="ECO:0000259" key="4">
    <source>
        <dbReference type="Pfam" id="PF09375"/>
    </source>
</evidence>
<organism evidence="5 6">
    <name type="scientific">Lutibaculum baratangense AMV1</name>
    <dbReference type="NCBI Taxonomy" id="631454"/>
    <lineage>
        <taxon>Bacteria</taxon>
        <taxon>Pseudomonadati</taxon>
        <taxon>Pseudomonadota</taxon>
        <taxon>Alphaproteobacteria</taxon>
        <taxon>Hyphomicrobiales</taxon>
        <taxon>Tepidamorphaceae</taxon>
        <taxon>Lutibaculum</taxon>
    </lineage>
</organism>
<evidence type="ECO:0000256" key="1">
    <source>
        <dbReference type="ARBA" id="ARBA00004196"/>
    </source>
</evidence>
<proteinExistence type="predicted"/>
<keyword evidence="2 3" id="KW-0732">Signal</keyword>
<dbReference type="CDD" id="cd14659">
    <property type="entry name" value="Imelysin-like_IPPA"/>
    <property type="match status" value="1"/>
</dbReference>
<feature type="signal peptide" evidence="3">
    <location>
        <begin position="1"/>
        <end position="20"/>
    </location>
</feature>
<evidence type="ECO:0000256" key="3">
    <source>
        <dbReference type="SAM" id="SignalP"/>
    </source>
</evidence>
<comment type="caution">
    <text evidence="5">The sequence shown here is derived from an EMBL/GenBank/DDBJ whole genome shotgun (WGS) entry which is preliminary data.</text>
</comment>
<dbReference type="GO" id="GO:0030313">
    <property type="term" value="C:cell envelope"/>
    <property type="evidence" value="ECO:0007669"/>
    <property type="project" value="UniProtKB-SubCell"/>
</dbReference>
<dbReference type="InterPro" id="IPR018976">
    <property type="entry name" value="Imelysin-like"/>
</dbReference>
<dbReference type="Proteomes" id="UP000017819">
    <property type="component" value="Unassembled WGS sequence"/>
</dbReference>
<reference evidence="5 6" key="1">
    <citation type="journal article" date="2014" name="Genome Announc.">
        <title>Draft Genome Sequence of Lutibaculum baratangense Strain AMV1T, Isolated from a Mud Volcano in Andamans, India.</title>
        <authorList>
            <person name="Singh A."/>
            <person name="Sreenivas A."/>
            <person name="Sathyanarayana Reddy G."/>
            <person name="Pinnaka A.K."/>
            <person name="Shivaji S."/>
        </authorList>
    </citation>
    <scope>NUCLEOTIDE SEQUENCE [LARGE SCALE GENOMIC DNA]</scope>
    <source>
        <strain evidence="5 6">AMV1</strain>
    </source>
</reference>
<dbReference type="Pfam" id="PF09375">
    <property type="entry name" value="Peptidase_M75"/>
    <property type="match status" value="1"/>
</dbReference>
<feature type="domain" description="Imelysin-like" evidence="4">
    <location>
        <begin position="40"/>
        <end position="336"/>
    </location>
</feature>
<feature type="chain" id="PRO_5004726389" evidence="3">
    <location>
        <begin position="21"/>
        <end position="359"/>
    </location>
</feature>
<dbReference type="InterPro" id="IPR034984">
    <property type="entry name" value="Imelysin-like_IPPA"/>
</dbReference>
<comment type="subcellular location">
    <subcellularLocation>
        <location evidence="1">Cell envelope</location>
    </subcellularLocation>
</comment>
<gene>
    <name evidence="5" type="ORF">N177_4131</name>
</gene>
<name>V4R8B1_9HYPH</name>
<evidence type="ECO:0000313" key="5">
    <source>
        <dbReference type="EMBL" id="ESR22401.1"/>
    </source>
</evidence>
<evidence type="ECO:0000313" key="6">
    <source>
        <dbReference type="Proteomes" id="UP000017819"/>
    </source>
</evidence>
<dbReference type="eggNOG" id="COG3489">
    <property type="taxonomic scope" value="Bacteria"/>
</dbReference>
<evidence type="ECO:0000256" key="2">
    <source>
        <dbReference type="ARBA" id="ARBA00022729"/>
    </source>
</evidence>
<dbReference type="AlphaFoldDB" id="V4R8B1"/>
<dbReference type="EMBL" id="AWXZ01000044">
    <property type="protein sequence ID" value="ESR22401.1"/>
    <property type="molecule type" value="Genomic_DNA"/>
</dbReference>